<evidence type="ECO:0000256" key="3">
    <source>
        <dbReference type="ARBA" id="ARBA00013014"/>
    </source>
</evidence>
<dbReference type="EMBL" id="JBHTAP010000001">
    <property type="protein sequence ID" value="MFC7234792.1"/>
    <property type="molecule type" value="Genomic_DNA"/>
</dbReference>
<keyword evidence="4 10" id="KW-0521">NADP</keyword>
<dbReference type="EC" id="1.1.1.169" evidence="3 10"/>
<comment type="caution">
    <text evidence="13">The sequence shown here is derived from an EMBL/GenBank/DDBJ whole genome shotgun (WGS) entry which is preliminary data.</text>
</comment>
<comment type="pathway">
    <text evidence="1 10">Cofactor biosynthesis; coenzyme A biosynthesis.</text>
</comment>
<evidence type="ECO:0000259" key="11">
    <source>
        <dbReference type="Pfam" id="PF02558"/>
    </source>
</evidence>
<dbReference type="RefSeq" id="WP_276235814.1">
    <property type="nucleotide sequence ID" value="NZ_CP119802.1"/>
</dbReference>
<dbReference type="SUPFAM" id="SSF51735">
    <property type="entry name" value="NAD(P)-binding Rossmann-fold domains"/>
    <property type="match status" value="1"/>
</dbReference>
<dbReference type="InterPro" id="IPR008927">
    <property type="entry name" value="6-PGluconate_DH-like_C_sf"/>
</dbReference>
<comment type="catalytic activity">
    <reaction evidence="8">
        <text>(R)-pantoate + NADP(+) = 2-dehydropantoate + NADPH + H(+)</text>
        <dbReference type="Rhea" id="RHEA:16233"/>
        <dbReference type="ChEBI" id="CHEBI:11561"/>
        <dbReference type="ChEBI" id="CHEBI:15378"/>
        <dbReference type="ChEBI" id="CHEBI:15980"/>
        <dbReference type="ChEBI" id="CHEBI:57783"/>
        <dbReference type="ChEBI" id="CHEBI:58349"/>
        <dbReference type="EC" id="1.1.1.169"/>
    </reaction>
    <physiologicalReaction direction="right-to-left" evidence="8">
        <dbReference type="Rhea" id="RHEA:16235"/>
    </physiologicalReaction>
</comment>
<name>A0ABD5ZNC3_9EURY</name>
<dbReference type="InterPro" id="IPR050838">
    <property type="entry name" value="Ketopantoate_reductase"/>
</dbReference>
<dbReference type="AlphaFoldDB" id="A0ABD5ZNC3"/>
<dbReference type="PANTHER" id="PTHR43765">
    <property type="entry name" value="2-DEHYDROPANTOATE 2-REDUCTASE-RELATED"/>
    <property type="match status" value="1"/>
</dbReference>
<evidence type="ECO:0000256" key="8">
    <source>
        <dbReference type="ARBA" id="ARBA00047506"/>
    </source>
</evidence>
<dbReference type="InterPro" id="IPR013332">
    <property type="entry name" value="KPR_N"/>
</dbReference>
<dbReference type="NCBIfam" id="TIGR00745">
    <property type="entry name" value="apbA_panE"/>
    <property type="match status" value="1"/>
</dbReference>
<dbReference type="InterPro" id="IPR003710">
    <property type="entry name" value="ApbA"/>
</dbReference>
<evidence type="ECO:0000256" key="1">
    <source>
        <dbReference type="ARBA" id="ARBA00004724"/>
    </source>
</evidence>
<dbReference type="Pfam" id="PF02558">
    <property type="entry name" value="ApbA"/>
    <property type="match status" value="1"/>
</dbReference>
<reference evidence="13 14" key="1">
    <citation type="journal article" date="2019" name="Int. J. Syst. Evol. Microbiol.">
        <title>The Global Catalogue of Microorganisms (GCM) 10K type strain sequencing project: providing services to taxonomists for standard genome sequencing and annotation.</title>
        <authorList>
            <consortium name="The Broad Institute Genomics Platform"/>
            <consortium name="The Broad Institute Genome Sequencing Center for Infectious Disease"/>
            <person name="Wu L."/>
            <person name="Ma J."/>
        </authorList>
    </citation>
    <scope>NUCLEOTIDE SEQUENCE [LARGE SCALE GENOMIC DNA]</scope>
    <source>
        <strain evidence="13 14">DT85</strain>
    </source>
</reference>
<feature type="domain" description="Ketopantoate reductase C-terminal" evidence="12">
    <location>
        <begin position="172"/>
        <end position="286"/>
    </location>
</feature>
<dbReference type="Gene3D" id="3.40.50.720">
    <property type="entry name" value="NAD(P)-binding Rossmann-like Domain"/>
    <property type="match status" value="1"/>
</dbReference>
<keyword evidence="6 10" id="KW-0560">Oxidoreductase</keyword>
<dbReference type="Pfam" id="PF08546">
    <property type="entry name" value="ApbA_C"/>
    <property type="match status" value="1"/>
</dbReference>
<evidence type="ECO:0000313" key="14">
    <source>
        <dbReference type="Proteomes" id="UP001596398"/>
    </source>
</evidence>
<evidence type="ECO:0000256" key="10">
    <source>
        <dbReference type="RuleBase" id="RU362068"/>
    </source>
</evidence>
<dbReference type="PANTHER" id="PTHR43765:SF2">
    <property type="entry name" value="2-DEHYDROPANTOATE 2-REDUCTASE"/>
    <property type="match status" value="1"/>
</dbReference>
<feature type="domain" description="Ketopantoate reductase N-terminal" evidence="11">
    <location>
        <begin position="3"/>
        <end position="142"/>
    </location>
</feature>
<dbReference type="InterPro" id="IPR013752">
    <property type="entry name" value="KPA_reductase"/>
</dbReference>
<protein>
    <recommendedName>
        <fullName evidence="3 10">2-dehydropantoate 2-reductase</fullName>
        <ecNumber evidence="3 10">1.1.1.169</ecNumber>
    </recommendedName>
    <alternativeName>
        <fullName evidence="7 10">Ketopantoate reductase</fullName>
    </alternativeName>
</protein>
<evidence type="ECO:0000256" key="6">
    <source>
        <dbReference type="ARBA" id="ARBA00023002"/>
    </source>
</evidence>
<dbReference type="Gene3D" id="1.10.1040.10">
    <property type="entry name" value="N-(1-d-carboxylethyl)-l-norvaline Dehydrogenase, domain 2"/>
    <property type="match status" value="1"/>
</dbReference>
<comment type="similarity">
    <text evidence="2 10">Belongs to the ketopantoate reductase family.</text>
</comment>
<accession>A0ABD5ZNC3</accession>
<keyword evidence="14" id="KW-1185">Reference proteome</keyword>
<evidence type="ECO:0000313" key="13">
    <source>
        <dbReference type="EMBL" id="MFC7234792.1"/>
    </source>
</evidence>
<evidence type="ECO:0000256" key="7">
    <source>
        <dbReference type="ARBA" id="ARBA00032024"/>
    </source>
</evidence>
<evidence type="ECO:0000256" key="4">
    <source>
        <dbReference type="ARBA" id="ARBA00022857"/>
    </source>
</evidence>
<dbReference type="Proteomes" id="UP001596398">
    <property type="component" value="Unassembled WGS sequence"/>
</dbReference>
<dbReference type="SUPFAM" id="SSF48179">
    <property type="entry name" value="6-phosphogluconate dehydrogenase C-terminal domain-like"/>
    <property type="match status" value="1"/>
</dbReference>
<evidence type="ECO:0000259" key="12">
    <source>
        <dbReference type="Pfam" id="PF08546"/>
    </source>
</evidence>
<dbReference type="GeneID" id="79266463"/>
<organism evidence="13 14">
    <name type="scientific">Halosegnis marinus</name>
    <dbReference type="NCBI Taxonomy" id="3034023"/>
    <lineage>
        <taxon>Archaea</taxon>
        <taxon>Methanobacteriati</taxon>
        <taxon>Methanobacteriota</taxon>
        <taxon>Stenosarchaea group</taxon>
        <taxon>Halobacteria</taxon>
        <taxon>Halobacteriales</taxon>
        <taxon>Natronomonadaceae</taxon>
        <taxon>Halosegnis</taxon>
    </lineage>
</organism>
<dbReference type="InterPro" id="IPR013328">
    <property type="entry name" value="6PGD_dom2"/>
</dbReference>
<dbReference type="GO" id="GO:0015937">
    <property type="term" value="P:coenzyme A biosynthetic process"/>
    <property type="evidence" value="ECO:0007669"/>
    <property type="project" value="UniProtKB-KW"/>
</dbReference>
<proteinExistence type="inferred from homology"/>
<evidence type="ECO:0000256" key="9">
    <source>
        <dbReference type="ARBA" id="ARBA00048196"/>
    </source>
</evidence>
<comment type="function">
    <text evidence="10">Catalyzes the NADPH-dependent reduction of ketopantoate into pantoic acid.</text>
</comment>
<dbReference type="InterPro" id="IPR036291">
    <property type="entry name" value="NAD(P)-bd_dom_sf"/>
</dbReference>
<keyword evidence="5 10" id="KW-0173">Coenzyme A biosynthesis</keyword>
<dbReference type="GO" id="GO:0008677">
    <property type="term" value="F:2-dehydropantoate 2-reductase activity"/>
    <property type="evidence" value="ECO:0007669"/>
    <property type="project" value="UniProtKB-EC"/>
</dbReference>
<gene>
    <name evidence="13" type="ORF">ACFQJ4_05600</name>
</gene>
<evidence type="ECO:0000256" key="2">
    <source>
        <dbReference type="ARBA" id="ARBA00007870"/>
    </source>
</evidence>
<evidence type="ECO:0000256" key="5">
    <source>
        <dbReference type="ARBA" id="ARBA00022993"/>
    </source>
</evidence>
<comment type="catalytic activity">
    <reaction evidence="9">
        <text>(R)-pantoate + NAD(+) = 2-dehydropantoate + NADH + H(+)</text>
        <dbReference type="Rhea" id="RHEA:61292"/>
        <dbReference type="ChEBI" id="CHEBI:11561"/>
        <dbReference type="ChEBI" id="CHEBI:15378"/>
        <dbReference type="ChEBI" id="CHEBI:15980"/>
        <dbReference type="ChEBI" id="CHEBI:57540"/>
        <dbReference type="ChEBI" id="CHEBI:57945"/>
    </reaction>
    <physiologicalReaction direction="right-to-left" evidence="9">
        <dbReference type="Rhea" id="RHEA:61294"/>
    </physiologicalReaction>
</comment>
<sequence length="294" mass="29947">MHVVVLGAGSLGSLVGGLLARAHEVTLVGREPHVSRVREGGLELTGAYDERVRPDARTDPPASADLAVVTTKAFDTDAAAEALAPVALDACLSLQNGMGNETTLAADLDCPVLAGTCTYGARLTEPGVVACTGVGEVVLGARGGGASEAADRVGTAFDAAGLHTTVAEDMPLRLWEKLAVNAGINATTALARVENGALLDGPAGGVARDAARETARVARADGLDLDDETAVAAVERVAEATAANRSSMLQDVEAGRRTEVDAISGFVAGYGVETPVNATTARLVRAWEAARDLR</sequence>